<comment type="subcellular location">
    <subcellularLocation>
        <location evidence="1">Cell projection</location>
        <location evidence="1">Cilium</location>
    </subcellularLocation>
    <subcellularLocation>
        <location evidence="2">Cytoplasm</location>
        <location evidence="2">Cytoskeleton</location>
    </subcellularLocation>
</comment>
<keyword evidence="4" id="KW-0963">Cytoplasm</keyword>
<evidence type="ECO:0000259" key="8">
    <source>
        <dbReference type="SMART" id="SM00683"/>
    </source>
</evidence>
<dbReference type="PANTHER" id="PTHR21351">
    <property type="entry name" value="BARDET-BIEDL SYNDROME PROTEIN 5"/>
    <property type="match status" value="1"/>
</dbReference>
<evidence type="ECO:0000256" key="7">
    <source>
        <dbReference type="ARBA" id="ARBA00023273"/>
    </source>
</evidence>
<comment type="caution">
    <text evidence="9">The sequence shown here is derived from an EMBL/GenBank/DDBJ whole genome shotgun (WGS) entry which is preliminary data.</text>
</comment>
<evidence type="ECO:0000313" key="10">
    <source>
        <dbReference type="Proteomes" id="UP000054937"/>
    </source>
</evidence>
<dbReference type="GO" id="GO:0032266">
    <property type="term" value="F:phosphatidylinositol-3-phosphate binding"/>
    <property type="evidence" value="ECO:0007669"/>
    <property type="project" value="TreeGrafter"/>
</dbReference>
<reference evidence="9 10" key="1">
    <citation type="journal article" date="2015" name="Sci. Rep.">
        <title>Genome of the facultative scuticociliatosis pathogen Pseudocohnilembus persalinus provides insight into its virulence through horizontal gene transfer.</title>
        <authorList>
            <person name="Xiong J."/>
            <person name="Wang G."/>
            <person name="Cheng J."/>
            <person name="Tian M."/>
            <person name="Pan X."/>
            <person name="Warren A."/>
            <person name="Jiang C."/>
            <person name="Yuan D."/>
            <person name="Miao W."/>
        </authorList>
    </citation>
    <scope>NUCLEOTIDE SEQUENCE [LARGE SCALE GENOMIC DNA]</scope>
    <source>
        <strain evidence="9">36N120E</strain>
    </source>
</reference>
<keyword evidence="7" id="KW-0966">Cell projection</keyword>
<evidence type="ECO:0000256" key="5">
    <source>
        <dbReference type="ARBA" id="ARBA00023069"/>
    </source>
</evidence>
<sequence>MADQKNQFWQYRDLRFDIPRSQMDMTKGEKIYWSQQHIEDFKGNEGETGTLVLTNMRFIWYQTSDYRINLSLLGDAPKIFKVFSQLYQSFNQCLFYRDIQKGSADLIKNNDIVILEKENIISQYENIQAIGSQGRNPVGTLYLTNIRFVWFSVENVSLNISIPWIQIKNVQKKSLKGKPSMIVNSYTGPLGYQTEVLNIEVLDMPQSKHNTQNTQIIEDITFVDTGLNDVPTQNTRAYITDLGSDQNQEDNEIVYAPELGLSIERPNNGASIEDLWKIIKIQK</sequence>
<dbReference type="InterPro" id="IPR014003">
    <property type="entry name" value="BBS5_PH"/>
</dbReference>
<dbReference type="OMA" id="PNFGIQY"/>
<evidence type="ECO:0000256" key="3">
    <source>
        <dbReference type="ARBA" id="ARBA00005822"/>
    </source>
</evidence>
<dbReference type="GO" id="GO:0034464">
    <property type="term" value="C:BBSome"/>
    <property type="evidence" value="ECO:0007669"/>
    <property type="project" value="InterPro"/>
</dbReference>
<dbReference type="Pfam" id="PF07289">
    <property type="entry name" value="BBL5"/>
    <property type="match status" value="3"/>
</dbReference>
<keyword evidence="5" id="KW-0969">Cilium</keyword>
<gene>
    <name evidence="9" type="ORF">PPERSA_02998</name>
</gene>
<dbReference type="OrthoDB" id="10261999at2759"/>
<evidence type="ECO:0000256" key="4">
    <source>
        <dbReference type="ARBA" id="ARBA00022490"/>
    </source>
</evidence>
<comment type="similarity">
    <text evidence="3">Belongs to the BBS5 family.</text>
</comment>
<accession>A0A0V0QEV5</accession>
<evidence type="ECO:0000313" key="9">
    <source>
        <dbReference type="EMBL" id="KRX00738.1"/>
    </source>
</evidence>
<dbReference type="Proteomes" id="UP000054937">
    <property type="component" value="Unassembled WGS sequence"/>
</dbReference>
<keyword evidence="10" id="KW-1185">Reference proteome</keyword>
<dbReference type="SMART" id="SM00683">
    <property type="entry name" value="DM16"/>
    <property type="match status" value="2"/>
</dbReference>
<dbReference type="InParanoid" id="A0A0V0QEV5"/>
<keyword evidence="6" id="KW-0206">Cytoskeleton</keyword>
<evidence type="ECO:0000256" key="1">
    <source>
        <dbReference type="ARBA" id="ARBA00004138"/>
    </source>
</evidence>
<feature type="domain" description="BBSome complex member BBS5 PH" evidence="8">
    <location>
        <begin position="118"/>
        <end position="173"/>
    </location>
</feature>
<protein>
    <recommendedName>
        <fullName evidence="8">BBSome complex member BBS5 PH domain-containing protein</fullName>
    </recommendedName>
</protein>
<dbReference type="GO" id="GO:0036064">
    <property type="term" value="C:ciliary basal body"/>
    <property type="evidence" value="ECO:0007669"/>
    <property type="project" value="TreeGrafter"/>
</dbReference>
<evidence type="ECO:0000256" key="6">
    <source>
        <dbReference type="ARBA" id="ARBA00023212"/>
    </source>
</evidence>
<dbReference type="AlphaFoldDB" id="A0A0V0QEV5"/>
<evidence type="ECO:0000256" key="2">
    <source>
        <dbReference type="ARBA" id="ARBA00004245"/>
    </source>
</evidence>
<organism evidence="9 10">
    <name type="scientific">Pseudocohnilembus persalinus</name>
    <name type="common">Ciliate</name>
    <dbReference type="NCBI Taxonomy" id="266149"/>
    <lineage>
        <taxon>Eukaryota</taxon>
        <taxon>Sar</taxon>
        <taxon>Alveolata</taxon>
        <taxon>Ciliophora</taxon>
        <taxon>Intramacronucleata</taxon>
        <taxon>Oligohymenophorea</taxon>
        <taxon>Scuticociliatia</taxon>
        <taxon>Philasterida</taxon>
        <taxon>Pseudocohnilembidae</taxon>
        <taxon>Pseudocohnilembus</taxon>
    </lineage>
</organism>
<dbReference type="GO" id="GO:0060271">
    <property type="term" value="P:cilium assembly"/>
    <property type="evidence" value="ECO:0007669"/>
    <property type="project" value="TreeGrafter"/>
</dbReference>
<dbReference type="InterPro" id="IPR006606">
    <property type="entry name" value="BBL5"/>
</dbReference>
<proteinExistence type="inferred from homology"/>
<dbReference type="PANTHER" id="PTHR21351:SF0">
    <property type="entry name" value="BARDET-BIEDL SYNDROME 5 PROTEIN"/>
    <property type="match status" value="1"/>
</dbReference>
<feature type="domain" description="BBSome complex member BBS5 PH" evidence="8">
    <location>
        <begin position="29"/>
        <end position="85"/>
    </location>
</feature>
<dbReference type="EMBL" id="LDAU01000182">
    <property type="protein sequence ID" value="KRX00738.1"/>
    <property type="molecule type" value="Genomic_DNA"/>
</dbReference>
<name>A0A0V0QEV5_PSEPJ</name>